<evidence type="ECO:0000313" key="8">
    <source>
        <dbReference type="Proteomes" id="UP001200034"/>
    </source>
</evidence>
<dbReference type="PANTHER" id="PTHR11610">
    <property type="entry name" value="LIPASE"/>
    <property type="match status" value="1"/>
</dbReference>
<dbReference type="Proteomes" id="UP001200034">
    <property type="component" value="Unassembled WGS sequence"/>
</dbReference>
<protein>
    <recommendedName>
        <fullName evidence="6">Lipase domain-containing protein</fullName>
    </recommendedName>
</protein>
<evidence type="ECO:0000256" key="4">
    <source>
        <dbReference type="ARBA" id="ARBA00022729"/>
    </source>
</evidence>
<dbReference type="GO" id="GO:0016298">
    <property type="term" value="F:lipase activity"/>
    <property type="evidence" value="ECO:0007669"/>
    <property type="project" value="InterPro"/>
</dbReference>
<keyword evidence="4" id="KW-0732">Signal</keyword>
<reference evidence="7" key="1">
    <citation type="journal article" date="2021" name="Mol. Ecol. Resour.">
        <title>Phylogenomic analyses of the genus Drosophila reveals genomic signals of climate adaptation.</title>
        <authorList>
            <person name="Li F."/>
            <person name="Rane R.V."/>
            <person name="Luria V."/>
            <person name="Xiong Z."/>
            <person name="Chen J."/>
            <person name="Li Z."/>
            <person name="Catullo R.A."/>
            <person name="Griffin P.C."/>
            <person name="Schiffer M."/>
            <person name="Pearce S."/>
            <person name="Lee S.F."/>
            <person name="McElroy K."/>
            <person name="Stocker A."/>
            <person name="Shirriffs J."/>
            <person name="Cockerell F."/>
            <person name="Coppin C."/>
            <person name="Sgro C.M."/>
            <person name="Karger A."/>
            <person name="Cain J.W."/>
            <person name="Weber J.A."/>
            <person name="Santpere G."/>
            <person name="Kirschner M.W."/>
            <person name="Hoffmann A.A."/>
            <person name="Oakeshott J.G."/>
            <person name="Zhang G."/>
        </authorList>
    </citation>
    <scope>NUCLEOTIDE SEQUENCE</scope>
    <source>
        <strain evidence="7">BGI-SZ-2011g</strain>
    </source>
</reference>
<feature type="domain" description="Lipase" evidence="6">
    <location>
        <begin position="32"/>
        <end position="292"/>
    </location>
</feature>
<keyword evidence="8" id="KW-1185">Reference proteome</keyword>
<proteinExistence type="inferred from homology"/>
<organism evidence="7 8">
    <name type="scientific">Drosophila rubida</name>
    <dbReference type="NCBI Taxonomy" id="30044"/>
    <lineage>
        <taxon>Eukaryota</taxon>
        <taxon>Metazoa</taxon>
        <taxon>Ecdysozoa</taxon>
        <taxon>Arthropoda</taxon>
        <taxon>Hexapoda</taxon>
        <taxon>Insecta</taxon>
        <taxon>Pterygota</taxon>
        <taxon>Neoptera</taxon>
        <taxon>Endopterygota</taxon>
        <taxon>Diptera</taxon>
        <taxon>Brachycera</taxon>
        <taxon>Muscomorpha</taxon>
        <taxon>Ephydroidea</taxon>
        <taxon>Drosophilidae</taxon>
        <taxon>Drosophila</taxon>
    </lineage>
</organism>
<name>A0AAD4KCE8_9MUSC</name>
<comment type="subcellular location">
    <subcellularLocation>
        <location evidence="1">Secreted</location>
    </subcellularLocation>
</comment>
<evidence type="ECO:0000256" key="1">
    <source>
        <dbReference type="ARBA" id="ARBA00004613"/>
    </source>
</evidence>
<dbReference type="InterPro" id="IPR000734">
    <property type="entry name" value="TAG_lipase"/>
</dbReference>
<sequence length="329" mass="35523">MNLLQDQLQKICKLVLSTSANHSNVIPEMERMNFVLQLDACRNVSVPLIRAQDLLTTPGFSLSRKTVIFVTGWGSSINRSNAGPVAKAFACRNDTNFMVLDAANFIQTFYTWAAVNTDTIGRFVAQALLKLDRSYVTRNVHVVGHSLGAQIAGATGRYYQQLSGGAQLPRVTGLDPANPCFYDGFKKLPGTQSGDAAYVDLIITNPGLAGTAEDVGDGNFFAQGLAPIKSGCTGLDAIPCSHQRAVDYFTESVYPNNTQNFRGNYCAAYANLWTGRACTRVRTAIMGYAASRSGLYYVEVNPTENYGKEANPDTFTPSNSACGACNLNS</sequence>
<dbReference type="GO" id="GO:0017171">
    <property type="term" value="F:serine hydrolase activity"/>
    <property type="evidence" value="ECO:0007669"/>
    <property type="project" value="TreeGrafter"/>
</dbReference>
<accession>A0AAD4KCE8</accession>
<dbReference type="Pfam" id="PF00151">
    <property type="entry name" value="Lipase"/>
    <property type="match status" value="1"/>
</dbReference>
<keyword evidence="3" id="KW-0964">Secreted</keyword>
<evidence type="ECO:0000256" key="3">
    <source>
        <dbReference type="ARBA" id="ARBA00022525"/>
    </source>
</evidence>
<evidence type="ECO:0000256" key="5">
    <source>
        <dbReference type="RuleBase" id="RU004262"/>
    </source>
</evidence>
<dbReference type="PRINTS" id="PR00821">
    <property type="entry name" value="TAGLIPASE"/>
</dbReference>
<dbReference type="GO" id="GO:0005615">
    <property type="term" value="C:extracellular space"/>
    <property type="evidence" value="ECO:0007669"/>
    <property type="project" value="TreeGrafter"/>
</dbReference>
<evidence type="ECO:0000313" key="7">
    <source>
        <dbReference type="EMBL" id="KAH8388029.1"/>
    </source>
</evidence>
<comment type="similarity">
    <text evidence="2 5">Belongs to the AB hydrolase superfamily. Lipase family.</text>
</comment>
<evidence type="ECO:0000259" key="6">
    <source>
        <dbReference type="Pfam" id="PF00151"/>
    </source>
</evidence>
<dbReference type="InterPro" id="IPR013818">
    <property type="entry name" value="Lipase"/>
</dbReference>
<dbReference type="SUPFAM" id="SSF53474">
    <property type="entry name" value="alpha/beta-Hydrolases"/>
    <property type="match status" value="1"/>
</dbReference>
<dbReference type="GO" id="GO:0016042">
    <property type="term" value="P:lipid catabolic process"/>
    <property type="evidence" value="ECO:0007669"/>
    <property type="project" value="TreeGrafter"/>
</dbReference>
<dbReference type="PANTHER" id="PTHR11610:SF149">
    <property type="entry name" value="FI01450P-RELATED"/>
    <property type="match status" value="1"/>
</dbReference>
<dbReference type="Gene3D" id="3.40.50.1820">
    <property type="entry name" value="alpha/beta hydrolase"/>
    <property type="match status" value="1"/>
</dbReference>
<evidence type="ECO:0000256" key="2">
    <source>
        <dbReference type="ARBA" id="ARBA00010701"/>
    </source>
</evidence>
<dbReference type="EMBL" id="JAJJHW010000095">
    <property type="protein sequence ID" value="KAH8388029.1"/>
    <property type="molecule type" value="Genomic_DNA"/>
</dbReference>
<dbReference type="AlphaFoldDB" id="A0AAD4KCE8"/>
<gene>
    <name evidence="7" type="ORF">KR093_011224</name>
</gene>
<comment type="caution">
    <text evidence="7">The sequence shown here is derived from an EMBL/GenBank/DDBJ whole genome shotgun (WGS) entry which is preliminary data.</text>
</comment>
<dbReference type="InterPro" id="IPR029058">
    <property type="entry name" value="AB_hydrolase_fold"/>
</dbReference>